<organism evidence="2 3">
    <name type="scientific">Syntrophotalea acetylenica</name>
    <name type="common">Pelobacter acetylenicus</name>
    <dbReference type="NCBI Taxonomy" id="29542"/>
    <lineage>
        <taxon>Bacteria</taxon>
        <taxon>Pseudomonadati</taxon>
        <taxon>Thermodesulfobacteriota</taxon>
        <taxon>Desulfuromonadia</taxon>
        <taxon>Desulfuromonadales</taxon>
        <taxon>Syntrophotaleaceae</taxon>
        <taxon>Syntrophotalea</taxon>
    </lineage>
</organism>
<sequence length="156" mass="18339">MQQPDLSGHVIKKGNTLFWRYSRGQRPSWPMHGLRDKTCLLCRHATNLHHSPPQRAMMEQHKERSFTRCENSINGLASRVNEYFKYMAISQIKKVASLMPLRQEYVLQAFDKKVAKMRTGQHLRQGGKGHEISQIPSPCFKTKKLSPPMPKWRRWR</sequence>
<name>A0A1L3GGN4_SYNAC</name>
<evidence type="ECO:0000313" key="2">
    <source>
        <dbReference type="EMBL" id="APG25092.1"/>
    </source>
</evidence>
<keyword evidence="3" id="KW-1185">Reference proteome</keyword>
<proteinExistence type="predicted"/>
<dbReference type="KEGG" id="pace:A6070_02705"/>
<accession>A0A1L3GGN4</accession>
<dbReference type="RefSeq" id="WP_072286941.1">
    <property type="nucleotide sequence ID" value="NZ_CP015455.1"/>
</dbReference>
<dbReference type="Proteomes" id="UP000182264">
    <property type="component" value="Chromosome"/>
</dbReference>
<evidence type="ECO:0000256" key="1">
    <source>
        <dbReference type="SAM" id="MobiDB-lite"/>
    </source>
</evidence>
<dbReference type="AlphaFoldDB" id="A0A1L3GGN4"/>
<dbReference type="EMBL" id="CP015518">
    <property type="protein sequence ID" value="APG25092.1"/>
    <property type="molecule type" value="Genomic_DNA"/>
</dbReference>
<protein>
    <submittedName>
        <fullName evidence="2">Uncharacterized protein</fullName>
    </submittedName>
</protein>
<feature type="region of interest" description="Disordered" evidence="1">
    <location>
        <begin position="122"/>
        <end position="156"/>
    </location>
</feature>
<evidence type="ECO:0000313" key="3">
    <source>
        <dbReference type="Proteomes" id="UP000182264"/>
    </source>
</evidence>
<reference evidence="2 3" key="1">
    <citation type="journal article" date="2017" name="Genome Announc.">
        <title>Complete Genome Sequences of Two Acetylene-Fermenting Pelobacter acetylenicus Strains.</title>
        <authorList>
            <person name="Sutton J.M."/>
            <person name="Baesman S.M."/>
            <person name="Fierst J.L."/>
            <person name="Poret-Peterson A.T."/>
            <person name="Oremland R.S."/>
            <person name="Dunlap D.S."/>
            <person name="Akob D.M."/>
        </authorList>
    </citation>
    <scope>NUCLEOTIDE SEQUENCE [LARGE SCALE GENOMIC DNA]</scope>
    <source>
        <strain evidence="2 3">DSM 3247</strain>
    </source>
</reference>
<gene>
    <name evidence="2" type="ORF">A7E75_08730</name>
</gene>